<dbReference type="Gene3D" id="3.40.309.10">
    <property type="entry name" value="Aldehyde Dehydrogenase, Chain A, domain 2"/>
    <property type="match status" value="1"/>
</dbReference>
<reference evidence="5 6" key="1">
    <citation type="submission" date="2020-07" db="EMBL/GenBank/DDBJ databases">
        <authorList>
            <person name="Sun Q."/>
        </authorList>
    </citation>
    <scope>NUCLEOTIDE SEQUENCE [LARGE SCALE GENOMIC DNA]</scope>
    <source>
        <strain evidence="5 6">CGMCC 1.13654</strain>
    </source>
</reference>
<evidence type="ECO:0000256" key="2">
    <source>
        <dbReference type="ARBA" id="ARBA00023002"/>
    </source>
</evidence>
<dbReference type="InterPro" id="IPR010061">
    <property type="entry name" value="MeMal-semiAld_DH"/>
</dbReference>
<feature type="domain" description="Aldehyde dehydrogenase" evidence="4">
    <location>
        <begin position="16"/>
        <end position="477"/>
    </location>
</feature>
<dbReference type="PANTHER" id="PTHR43866">
    <property type="entry name" value="MALONATE-SEMIALDEHYDE DEHYDROGENASE"/>
    <property type="match status" value="1"/>
</dbReference>
<dbReference type="InterPro" id="IPR015590">
    <property type="entry name" value="Aldehyde_DH_dom"/>
</dbReference>
<keyword evidence="3" id="KW-0520">NAD</keyword>
<dbReference type="GO" id="GO:0006210">
    <property type="term" value="P:thymine catabolic process"/>
    <property type="evidence" value="ECO:0007669"/>
    <property type="project" value="TreeGrafter"/>
</dbReference>
<organism evidence="5 6">
    <name type="scientific">Sphingomonas chungangi</name>
    <dbReference type="NCBI Taxonomy" id="2683589"/>
    <lineage>
        <taxon>Bacteria</taxon>
        <taxon>Pseudomonadati</taxon>
        <taxon>Pseudomonadota</taxon>
        <taxon>Alphaproteobacteria</taxon>
        <taxon>Sphingomonadales</taxon>
        <taxon>Sphingomonadaceae</taxon>
        <taxon>Sphingomonas</taxon>
    </lineage>
</organism>
<dbReference type="NCBIfam" id="TIGR01722">
    <property type="entry name" value="MMSDH"/>
    <property type="match status" value="1"/>
</dbReference>
<keyword evidence="2" id="KW-0560">Oxidoreductase</keyword>
<dbReference type="SUPFAM" id="SSF53720">
    <property type="entry name" value="ALDH-like"/>
    <property type="match status" value="1"/>
</dbReference>
<evidence type="ECO:0000259" key="4">
    <source>
        <dbReference type="Pfam" id="PF00171"/>
    </source>
</evidence>
<dbReference type="FunFam" id="3.40.605.10:FF:000003">
    <property type="entry name" value="Methylmalonate-semialdehyde dehydrogenase [acylating]"/>
    <property type="match status" value="1"/>
</dbReference>
<dbReference type="Proteomes" id="UP000570166">
    <property type="component" value="Unassembled WGS sequence"/>
</dbReference>
<dbReference type="AlphaFoldDB" id="A0A838L820"/>
<dbReference type="EC" id="1.2.1.27" evidence="1"/>
<dbReference type="InterPro" id="IPR016161">
    <property type="entry name" value="Ald_DH/histidinol_DH"/>
</dbReference>
<gene>
    <name evidence="5" type="ORF">HZF05_14650</name>
</gene>
<comment type="caution">
    <text evidence="5">The sequence shown here is derived from an EMBL/GenBank/DDBJ whole genome shotgun (WGS) entry which is preliminary data.</text>
</comment>
<sequence length="498" mass="53277">MREISHKLAFAFDGASARHSDVFDPNNGGVQARVTLGDAALLDRAVEAAKKAQPAWAATNPQRRARVMFNFKALVEKHMDELAHMLSSEHGKVIADAKGDIQRGLEVIEFCCGIPHVLKGEYTQGAGPGIDVYSMRQPIGIGAGITPFNFPAMIPLWMSGVAIATGNAFIMKPSERDPSVPVRLAELFLEAGLPEGILQVVQGDKEMVDAILDHPDIAGVSFVGSSDIAHYVYQRGVAAGKRVQAMGGAKNHGIVMPDADLDQVVNDLSGAAFGSAGERCMALPVVVPVGEKTAVALREKLIPAIDALRVGISTDAEAHYGPVVTAAHKQKIENWIQTGVDEGAELVVDGRGFTLQGHEEGFFVGPTLFDHVTTEMSAYKEEIFGPVLQIVRAENFEEAVALPSKHQYGNGVAIFTRNGHAAREFAARVNVGMVGINVPIPVPVAYHTFGGWKRSAFGDTNQHGMEGVKFWTKVKTITQRWPDGGGTGDSAFVIPTMG</sequence>
<dbReference type="GO" id="GO:0004491">
    <property type="term" value="F:methylmalonate-semialdehyde dehydrogenase (acylating, NAD) activity"/>
    <property type="evidence" value="ECO:0007669"/>
    <property type="project" value="UniProtKB-EC"/>
</dbReference>
<proteinExistence type="predicted"/>
<evidence type="ECO:0000313" key="6">
    <source>
        <dbReference type="Proteomes" id="UP000570166"/>
    </source>
</evidence>
<dbReference type="InterPro" id="IPR016162">
    <property type="entry name" value="Ald_DH_N"/>
</dbReference>
<evidence type="ECO:0000313" key="5">
    <source>
        <dbReference type="EMBL" id="MBA2935324.1"/>
    </source>
</evidence>
<dbReference type="InterPro" id="IPR016163">
    <property type="entry name" value="Ald_DH_C"/>
</dbReference>
<dbReference type="PANTHER" id="PTHR43866:SF4">
    <property type="entry name" value="MALONATE-SEMIALDEHYDE DEHYDROGENASE"/>
    <property type="match status" value="1"/>
</dbReference>
<evidence type="ECO:0000256" key="1">
    <source>
        <dbReference type="ARBA" id="ARBA00013048"/>
    </source>
</evidence>
<dbReference type="Gene3D" id="3.40.605.10">
    <property type="entry name" value="Aldehyde Dehydrogenase, Chain A, domain 1"/>
    <property type="match status" value="1"/>
</dbReference>
<dbReference type="RefSeq" id="WP_160365321.1">
    <property type="nucleotide sequence ID" value="NZ_JACEIB010000025.1"/>
</dbReference>
<keyword evidence="6" id="KW-1185">Reference proteome</keyword>
<dbReference type="Pfam" id="PF00171">
    <property type="entry name" value="Aldedh"/>
    <property type="match status" value="1"/>
</dbReference>
<evidence type="ECO:0000256" key="3">
    <source>
        <dbReference type="ARBA" id="ARBA00023027"/>
    </source>
</evidence>
<protein>
    <recommendedName>
        <fullName evidence="1">methylmalonate-semialdehyde dehydrogenase (CoA acylating)</fullName>
        <ecNumber evidence="1">1.2.1.27</ecNumber>
    </recommendedName>
</protein>
<accession>A0A838L820</accession>
<dbReference type="GO" id="GO:0006574">
    <property type="term" value="P:L-valine catabolic process"/>
    <property type="evidence" value="ECO:0007669"/>
    <property type="project" value="TreeGrafter"/>
</dbReference>
<name>A0A838L820_9SPHN</name>
<dbReference type="FunFam" id="3.40.309.10:FF:000002">
    <property type="entry name" value="Methylmalonate-semialdehyde dehydrogenase (Acylating)"/>
    <property type="match status" value="1"/>
</dbReference>
<dbReference type="CDD" id="cd07085">
    <property type="entry name" value="ALDH_F6_MMSDH"/>
    <property type="match status" value="1"/>
</dbReference>
<dbReference type="EMBL" id="JACEIB010000025">
    <property type="protein sequence ID" value="MBA2935324.1"/>
    <property type="molecule type" value="Genomic_DNA"/>
</dbReference>